<feature type="transmembrane region" description="Helical" evidence="1">
    <location>
        <begin position="43"/>
        <end position="64"/>
    </location>
</feature>
<keyword evidence="1" id="KW-0812">Transmembrane</keyword>
<evidence type="ECO:0000313" key="2">
    <source>
        <dbReference type="EMBL" id="KAH3716820.1"/>
    </source>
</evidence>
<accession>A0A9D4C495</accession>
<keyword evidence="3" id="KW-1185">Reference proteome</keyword>
<proteinExistence type="predicted"/>
<keyword evidence="1" id="KW-0472">Membrane</keyword>
<dbReference type="EMBL" id="JAIWYP010000013">
    <property type="protein sequence ID" value="KAH3716820.1"/>
    <property type="molecule type" value="Genomic_DNA"/>
</dbReference>
<comment type="caution">
    <text evidence="2">The sequence shown here is derived from an EMBL/GenBank/DDBJ whole genome shotgun (WGS) entry which is preliminary data.</text>
</comment>
<dbReference type="AlphaFoldDB" id="A0A9D4C495"/>
<evidence type="ECO:0000256" key="1">
    <source>
        <dbReference type="SAM" id="Phobius"/>
    </source>
</evidence>
<keyword evidence="1" id="KW-1133">Transmembrane helix</keyword>
<gene>
    <name evidence="2" type="ORF">DPMN_059549</name>
</gene>
<sequence>MKVYRTYCSIQLSSRLIVAVTLQRTACVLFPHKVRLGCSPQNAGLIIVTIVLAVFGINIIILVMSDVNGYKGFKCSPST</sequence>
<reference evidence="2" key="2">
    <citation type="submission" date="2020-11" db="EMBL/GenBank/DDBJ databases">
        <authorList>
            <person name="McCartney M.A."/>
            <person name="Auch B."/>
            <person name="Kono T."/>
            <person name="Mallez S."/>
            <person name="Becker A."/>
            <person name="Gohl D.M."/>
            <person name="Silverstein K.A.T."/>
            <person name="Koren S."/>
            <person name="Bechman K.B."/>
            <person name="Herman A."/>
            <person name="Abrahante J.E."/>
            <person name="Garbe J."/>
        </authorList>
    </citation>
    <scope>NUCLEOTIDE SEQUENCE</scope>
    <source>
        <strain evidence="2">Duluth1</strain>
        <tissue evidence="2">Whole animal</tissue>
    </source>
</reference>
<name>A0A9D4C495_DREPO</name>
<protein>
    <submittedName>
        <fullName evidence="2">Uncharacterized protein</fullName>
    </submittedName>
</protein>
<reference evidence="2" key="1">
    <citation type="journal article" date="2019" name="bioRxiv">
        <title>The Genome of the Zebra Mussel, Dreissena polymorpha: A Resource for Invasive Species Research.</title>
        <authorList>
            <person name="McCartney M.A."/>
            <person name="Auch B."/>
            <person name="Kono T."/>
            <person name="Mallez S."/>
            <person name="Zhang Y."/>
            <person name="Obille A."/>
            <person name="Becker A."/>
            <person name="Abrahante J.E."/>
            <person name="Garbe J."/>
            <person name="Badalamenti J.P."/>
            <person name="Herman A."/>
            <person name="Mangelson H."/>
            <person name="Liachko I."/>
            <person name="Sullivan S."/>
            <person name="Sone E.D."/>
            <person name="Koren S."/>
            <person name="Silverstein K.A.T."/>
            <person name="Beckman K.B."/>
            <person name="Gohl D.M."/>
        </authorList>
    </citation>
    <scope>NUCLEOTIDE SEQUENCE</scope>
    <source>
        <strain evidence="2">Duluth1</strain>
        <tissue evidence="2">Whole animal</tissue>
    </source>
</reference>
<dbReference type="Proteomes" id="UP000828390">
    <property type="component" value="Unassembled WGS sequence"/>
</dbReference>
<evidence type="ECO:0000313" key="3">
    <source>
        <dbReference type="Proteomes" id="UP000828390"/>
    </source>
</evidence>
<dbReference type="Gene3D" id="1.20.1070.10">
    <property type="entry name" value="Rhodopsin 7-helix transmembrane proteins"/>
    <property type="match status" value="1"/>
</dbReference>
<organism evidence="2 3">
    <name type="scientific">Dreissena polymorpha</name>
    <name type="common">Zebra mussel</name>
    <name type="synonym">Mytilus polymorpha</name>
    <dbReference type="NCBI Taxonomy" id="45954"/>
    <lineage>
        <taxon>Eukaryota</taxon>
        <taxon>Metazoa</taxon>
        <taxon>Spiralia</taxon>
        <taxon>Lophotrochozoa</taxon>
        <taxon>Mollusca</taxon>
        <taxon>Bivalvia</taxon>
        <taxon>Autobranchia</taxon>
        <taxon>Heteroconchia</taxon>
        <taxon>Euheterodonta</taxon>
        <taxon>Imparidentia</taxon>
        <taxon>Neoheterodontei</taxon>
        <taxon>Myida</taxon>
        <taxon>Dreissenoidea</taxon>
        <taxon>Dreissenidae</taxon>
        <taxon>Dreissena</taxon>
    </lineage>
</organism>